<sequence>MPKSLSPTLSLGSCQHGQQIVAAENPRTANELSGKPQHRTSLTASPKSCSLRVRKAVGSRRPMEADHPSSCLSSTFPMSSLVSFACYLP</sequence>
<protein>
    <submittedName>
        <fullName evidence="2">Uncharacterized protein</fullName>
    </submittedName>
</protein>
<evidence type="ECO:0000313" key="3">
    <source>
        <dbReference type="Proteomes" id="UP001305647"/>
    </source>
</evidence>
<gene>
    <name evidence="2" type="ORF">N658DRAFT_161429</name>
</gene>
<organism evidence="2 3">
    <name type="scientific">Parathielavia hyrcaniae</name>
    <dbReference type="NCBI Taxonomy" id="113614"/>
    <lineage>
        <taxon>Eukaryota</taxon>
        <taxon>Fungi</taxon>
        <taxon>Dikarya</taxon>
        <taxon>Ascomycota</taxon>
        <taxon>Pezizomycotina</taxon>
        <taxon>Sordariomycetes</taxon>
        <taxon>Sordariomycetidae</taxon>
        <taxon>Sordariales</taxon>
        <taxon>Chaetomiaceae</taxon>
        <taxon>Parathielavia</taxon>
    </lineage>
</organism>
<dbReference type="EMBL" id="MU863648">
    <property type="protein sequence ID" value="KAK4099575.1"/>
    <property type="molecule type" value="Genomic_DNA"/>
</dbReference>
<dbReference type="AlphaFoldDB" id="A0AAN6Q0Q6"/>
<feature type="compositionally biased region" description="Polar residues" evidence="1">
    <location>
        <begin position="39"/>
        <end position="48"/>
    </location>
</feature>
<feature type="region of interest" description="Disordered" evidence="1">
    <location>
        <begin position="25"/>
        <end position="49"/>
    </location>
</feature>
<reference evidence="2" key="2">
    <citation type="submission" date="2023-05" db="EMBL/GenBank/DDBJ databases">
        <authorList>
            <consortium name="Lawrence Berkeley National Laboratory"/>
            <person name="Steindorff A."/>
            <person name="Hensen N."/>
            <person name="Bonometti L."/>
            <person name="Westerberg I."/>
            <person name="Brannstrom I.O."/>
            <person name="Guillou S."/>
            <person name="Cros-Aarteil S."/>
            <person name="Calhoun S."/>
            <person name="Haridas S."/>
            <person name="Kuo A."/>
            <person name="Mondo S."/>
            <person name="Pangilinan J."/>
            <person name="Riley R."/>
            <person name="Labutti K."/>
            <person name="Andreopoulos B."/>
            <person name="Lipzen A."/>
            <person name="Chen C."/>
            <person name="Yanf M."/>
            <person name="Daum C."/>
            <person name="Ng V."/>
            <person name="Clum A."/>
            <person name="Ohm R."/>
            <person name="Martin F."/>
            <person name="Silar P."/>
            <person name="Natvig D."/>
            <person name="Lalanne C."/>
            <person name="Gautier V."/>
            <person name="Ament-Velasquez S.L."/>
            <person name="Kruys A."/>
            <person name="Hutchinson M.I."/>
            <person name="Powell A.J."/>
            <person name="Barry K."/>
            <person name="Miller A.N."/>
            <person name="Grigoriev I.V."/>
            <person name="Debuchy R."/>
            <person name="Gladieux P."/>
            <person name="Thoren M.H."/>
            <person name="Johannesson H."/>
        </authorList>
    </citation>
    <scope>NUCLEOTIDE SEQUENCE</scope>
    <source>
        <strain evidence="2">CBS 757.83</strain>
    </source>
</reference>
<dbReference type="Proteomes" id="UP001305647">
    <property type="component" value="Unassembled WGS sequence"/>
</dbReference>
<keyword evidence="3" id="KW-1185">Reference proteome</keyword>
<evidence type="ECO:0000313" key="2">
    <source>
        <dbReference type="EMBL" id="KAK4099575.1"/>
    </source>
</evidence>
<comment type="caution">
    <text evidence="2">The sequence shown here is derived from an EMBL/GenBank/DDBJ whole genome shotgun (WGS) entry which is preliminary data.</text>
</comment>
<proteinExistence type="predicted"/>
<evidence type="ECO:0000256" key="1">
    <source>
        <dbReference type="SAM" id="MobiDB-lite"/>
    </source>
</evidence>
<name>A0AAN6Q0Q6_9PEZI</name>
<reference evidence="2" key="1">
    <citation type="journal article" date="2023" name="Mol. Phylogenet. Evol.">
        <title>Genome-scale phylogeny and comparative genomics of the fungal order Sordariales.</title>
        <authorList>
            <person name="Hensen N."/>
            <person name="Bonometti L."/>
            <person name="Westerberg I."/>
            <person name="Brannstrom I.O."/>
            <person name="Guillou S."/>
            <person name="Cros-Aarteil S."/>
            <person name="Calhoun S."/>
            <person name="Haridas S."/>
            <person name="Kuo A."/>
            <person name="Mondo S."/>
            <person name="Pangilinan J."/>
            <person name="Riley R."/>
            <person name="LaButti K."/>
            <person name="Andreopoulos B."/>
            <person name="Lipzen A."/>
            <person name="Chen C."/>
            <person name="Yan M."/>
            <person name="Daum C."/>
            <person name="Ng V."/>
            <person name="Clum A."/>
            <person name="Steindorff A."/>
            <person name="Ohm R.A."/>
            <person name="Martin F."/>
            <person name="Silar P."/>
            <person name="Natvig D.O."/>
            <person name="Lalanne C."/>
            <person name="Gautier V."/>
            <person name="Ament-Velasquez S.L."/>
            <person name="Kruys A."/>
            <person name="Hutchinson M.I."/>
            <person name="Powell A.J."/>
            <person name="Barry K."/>
            <person name="Miller A.N."/>
            <person name="Grigoriev I.V."/>
            <person name="Debuchy R."/>
            <person name="Gladieux P."/>
            <person name="Hiltunen Thoren M."/>
            <person name="Johannesson H."/>
        </authorList>
    </citation>
    <scope>NUCLEOTIDE SEQUENCE</scope>
    <source>
        <strain evidence="2">CBS 757.83</strain>
    </source>
</reference>
<accession>A0AAN6Q0Q6</accession>